<dbReference type="AlphaFoldDB" id="A0A560WGR4"/>
<dbReference type="RefSeq" id="WP_144855152.1">
    <property type="nucleotide sequence ID" value="NZ_BAAAYT010000002.1"/>
</dbReference>
<evidence type="ECO:0000259" key="2">
    <source>
        <dbReference type="PROSITE" id="PS51819"/>
    </source>
</evidence>
<dbReference type="GO" id="GO:0051213">
    <property type="term" value="F:dioxygenase activity"/>
    <property type="evidence" value="ECO:0007669"/>
    <property type="project" value="UniProtKB-KW"/>
</dbReference>
<dbReference type="PROSITE" id="PS51819">
    <property type="entry name" value="VOC"/>
    <property type="match status" value="1"/>
</dbReference>
<reference evidence="3 4" key="1">
    <citation type="submission" date="2019-06" db="EMBL/GenBank/DDBJ databases">
        <title>Sequencing the genomes of 1000 actinobacteria strains.</title>
        <authorList>
            <person name="Klenk H.-P."/>
        </authorList>
    </citation>
    <scope>NUCLEOTIDE SEQUENCE [LARGE SCALE GENOMIC DNA]</scope>
    <source>
        <strain evidence="3 4">DSM 18935</strain>
    </source>
</reference>
<keyword evidence="4" id="KW-1185">Reference proteome</keyword>
<keyword evidence="3" id="KW-0560">Oxidoreductase</keyword>
<evidence type="ECO:0000256" key="1">
    <source>
        <dbReference type="ARBA" id="ARBA00022723"/>
    </source>
</evidence>
<organism evidence="3 4">
    <name type="scientific">Marihabitans asiaticum</name>
    <dbReference type="NCBI Taxonomy" id="415218"/>
    <lineage>
        <taxon>Bacteria</taxon>
        <taxon>Bacillati</taxon>
        <taxon>Actinomycetota</taxon>
        <taxon>Actinomycetes</taxon>
        <taxon>Micrococcales</taxon>
        <taxon>Intrasporangiaceae</taxon>
        <taxon>Marihabitans</taxon>
    </lineage>
</organism>
<name>A0A560WGR4_9MICO</name>
<dbReference type="Gene3D" id="3.10.180.10">
    <property type="entry name" value="2,3-Dihydroxybiphenyl 1,2-Dioxygenase, domain 1"/>
    <property type="match status" value="1"/>
</dbReference>
<evidence type="ECO:0000313" key="4">
    <source>
        <dbReference type="Proteomes" id="UP000315628"/>
    </source>
</evidence>
<dbReference type="OrthoDB" id="5501430at2"/>
<sequence length="216" mass="22791">MSLSIAGAVVASPDVPATEAVWDRLGVALPVDVVTPGEGGYAGLVEVGLLTENVELAAALLSRRGLDVEGGLVSIAGVRWRLTEARPDEGVSSPPSPLDHVVVSASDPTRAAADYGARLGLDLRLDRDTGFGFRGLFFRCGDAVVEVIVRDDESERADGFAGLAWRCTDLARERDRLTAAGVDVSEIRPGRKPGTRVATVRDPDLRVPTLLIAPAR</sequence>
<dbReference type="GO" id="GO:0046872">
    <property type="term" value="F:metal ion binding"/>
    <property type="evidence" value="ECO:0007669"/>
    <property type="project" value="UniProtKB-KW"/>
</dbReference>
<gene>
    <name evidence="3" type="ORF">FB557_0404</name>
</gene>
<feature type="domain" description="VOC" evidence="2">
    <location>
        <begin position="97"/>
        <end position="213"/>
    </location>
</feature>
<dbReference type="InterPro" id="IPR051785">
    <property type="entry name" value="MMCE/EMCE_epimerase"/>
</dbReference>
<dbReference type="GO" id="GO:0004493">
    <property type="term" value="F:methylmalonyl-CoA epimerase activity"/>
    <property type="evidence" value="ECO:0007669"/>
    <property type="project" value="TreeGrafter"/>
</dbReference>
<dbReference type="InterPro" id="IPR037523">
    <property type="entry name" value="VOC_core"/>
</dbReference>
<evidence type="ECO:0000313" key="3">
    <source>
        <dbReference type="EMBL" id="TWD16859.1"/>
    </source>
</evidence>
<comment type="caution">
    <text evidence="3">The sequence shown here is derived from an EMBL/GenBank/DDBJ whole genome shotgun (WGS) entry which is preliminary data.</text>
</comment>
<dbReference type="PANTHER" id="PTHR43048:SF3">
    <property type="entry name" value="METHYLMALONYL-COA EPIMERASE, MITOCHONDRIAL"/>
    <property type="match status" value="1"/>
</dbReference>
<dbReference type="GO" id="GO:0046491">
    <property type="term" value="P:L-methylmalonyl-CoA metabolic process"/>
    <property type="evidence" value="ECO:0007669"/>
    <property type="project" value="TreeGrafter"/>
</dbReference>
<dbReference type="Proteomes" id="UP000315628">
    <property type="component" value="Unassembled WGS sequence"/>
</dbReference>
<protein>
    <submittedName>
        <fullName evidence="3">Glyoxalase/bleomycin resistance protein/dioxygenase superfamily protein</fullName>
    </submittedName>
</protein>
<accession>A0A560WGR4</accession>
<proteinExistence type="predicted"/>
<dbReference type="Pfam" id="PF00903">
    <property type="entry name" value="Glyoxalase"/>
    <property type="match status" value="1"/>
</dbReference>
<keyword evidence="1" id="KW-0479">Metal-binding</keyword>
<dbReference type="SUPFAM" id="SSF54593">
    <property type="entry name" value="Glyoxalase/Bleomycin resistance protein/Dihydroxybiphenyl dioxygenase"/>
    <property type="match status" value="1"/>
</dbReference>
<dbReference type="InterPro" id="IPR004360">
    <property type="entry name" value="Glyas_Fos-R_dOase_dom"/>
</dbReference>
<dbReference type="EMBL" id="VIUW01000001">
    <property type="protein sequence ID" value="TWD16859.1"/>
    <property type="molecule type" value="Genomic_DNA"/>
</dbReference>
<dbReference type="InterPro" id="IPR029068">
    <property type="entry name" value="Glyas_Bleomycin-R_OHBP_Dase"/>
</dbReference>
<keyword evidence="3" id="KW-0223">Dioxygenase</keyword>
<dbReference type="PANTHER" id="PTHR43048">
    <property type="entry name" value="METHYLMALONYL-COA EPIMERASE"/>
    <property type="match status" value="1"/>
</dbReference>